<dbReference type="SUPFAM" id="SSF56731">
    <property type="entry name" value="DNA primase core"/>
    <property type="match status" value="1"/>
</dbReference>
<dbReference type="PANTHER" id="PTHR30313:SF2">
    <property type="entry name" value="DNA PRIMASE"/>
    <property type="match status" value="1"/>
</dbReference>
<dbReference type="EMBL" id="JAVREV010000003">
    <property type="protein sequence ID" value="MDT0442342.1"/>
    <property type="molecule type" value="Genomic_DNA"/>
</dbReference>
<dbReference type="InterPro" id="IPR034154">
    <property type="entry name" value="TOPRIM_DnaG/twinkle"/>
</dbReference>
<dbReference type="InterPro" id="IPR050219">
    <property type="entry name" value="DnaG_primase"/>
</dbReference>
<organism evidence="1 2">
    <name type="scientific">Streptomyces johnsoniae</name>
    <dbReference type="NCBI Taxonomy" id="3075532"/>
    <lineage>
        <taxon>Bacteria</taxon>
        <taxon>Bacillati</taxon>
        <taxon>Actinomycetota</taxon>
        <taxon>Actinomycetes</taxon>
        <taxon>Kitasatosporales</taxon>
        <taxon>Streptomycetaceae</taxon>
        <taxon>Streptomyces</taxon>
    </lineage>
</organism>
<keyword evidence="2" id="KW-1185">Reference proteome</keyword>
<dbReference type="Proteomes" id="UP001183615">
    <property type="component" value="Unassembled WGS sequence"/>
</dbReference>
<comment type="caution">
    <text evidence="1">The sequence shown here is derived from an EMBL/GenBank/DDBJ whole genome shotgun (WGS) entry which is preliminary data.</text>
</comment>
<proteinExistence type="predicted"/>
<gene>
    <name evidence="1" type="ORF">RM779_06990</name>
</gene>
<evidence type="ECO:0000313" key="1">
    <source>
        <dbReference type="EMBL" id="MDT0442342.1"/>
    </source>
</evidence>
<reference evidence="2" key="1">
    <citation type="submission" date="2023-07" db="EMBL/GenBank/DDBJ databases">
        <title>30 novel species of actinomycetes from the DSMZ collection.</title>
        <authorList>
            <person name="Nouioui I."/>
        </authorList>
    </citation>
    <scope>NUCLEOTIDE SEQUENCE [LARGE SCALE GENOMIC DNA]</scope>
    <source>
        <strain evidence="2">DSM 41886</strain>
    </source>
</reference>
<name>A0ABU2S0A4_9ACTN</name>
<protein>
    <submittedName>
        <fullName evidence="1">Toprim domain-containing protein</fullName>
    </submittedName>
</protein>
<sequence>MKTLSLEQRLFAERAVTQYQADLRASTSAQAHLALRGIGQQAANTFRLGVVDSPLAGHEMFRDRLALPYLTPSGPIGFNFRCVRPHDCKEAGCPKYLKPASQSNHLYNVAALKANSEYIVVTEGEIDTISWSMAGVPAVGLAGVETWEEHFSLALDDFPVIYVAGDGDKAGEGMTKRLVRVLENARPITYPRGSDANDLWRSGGADALRALLPV</sequence>
<dbReference type="PANTHER" id="PTHR30313">
    <property type="entry name" value="DNA PRIMASE"/>
    <property type="match status" value="1"/>
</dbReference>
<dbReference type="Gene3D" id="3.40.1360.10">
    <property type="match status" value="1"/>
</dbReference>
<accession>A0ABU2S0A4</accession>
<dbReference type="CDD" id="cd01029">
    <property type="entry name" value="TOPRIM_primases"/>
    <property type="match status" value="1"/>
</dbReference>
<dbReference type="Pfam" id="PF13155">
    <property type="entry name" value="Toprim_2"/>
    <property type="match status" value="1"/>
</dbReference>
<evidence type="ECO:0000313" key="2">
    <source>
        <dbReference type="Proteomes" id="UP001183615"/>
    </source>
</evidence>
<dbReference type="RefSeq" id="WP_311616778.1">
    <property type="nucleotide sequence ID" value="NZ_JAVREV010000003.1"/>
</dbReference>